<gene>
    <name evidence="1" type="ORF">PLEPLA_LOCUS28860</name>
</gene>
<evidence type="ECO:0000313" key="1">
    <source>
        <dbReference type="EMBL" id="CAB1441074.1"/>
    </source>
</evidence>
<proteinExistence type="predicted"/>
<dbReference type="EMBL" id="CADEAL010002558">
    <property type="protein sequence ID" value="CAB1441074.1"/>
    <property type="molecule type" value="Genomic_DNA"/>
</dbReference>
<evidence type="ECO:0000313" key="2">
    <source>
        <dbReference type="Proteomes" id="UP001153269"/>
    </source>
</evidence>
<accession>A0A9N7V231</accession>
<protein>
    <submittedName>
        <fullName evidence="1">Uncharacterized protein</fullName>
    </submittedName>
</protein>
<comment type="caution">
    <text evidence="1">The sequence shown here is derived from an EMBL/GenBank/DDBJ whole genome shotgun (WGS) entry which is preliminary data.</text>
</comment>
<organism evidence="1 2">
    <name type="scientific">Pleuronectes platessa</name>
    <name type="common">European plaice</name>
    <dbReference type="NCBI Taxonomy" id="8262"/>
    <lineage>
        <taxon>Eukaryota</taxon>
        <taxon>Metazoa</taxon>
        <taxon>Chordata</taxon>
        <taxon>Craniata</taxon>
        <taxon>Vertebrata</taxon>
        <taxon>Euteleostomi</taxon>
        <taxon>Actinopterygii</taxon>
        <taxon>Neopterygii</taxon>
        <taxon>Teleostei</taxon>
        <taxon>Neoteleostei</taxon>
        <taxon>Acanthomorphata</taxon>
        <taxon>Carangaria</taxon>
        <taxon>Pleuronectiformes</taxon>
        <taxon>Pleuronectoidei</taxon>
        <taxon>Pleuronectidae</taxon>
        <taxon>Pleuronectes</taxon>
    </lineage>
</organism>
<dbReference type="AlphaFoldDB" id="A0A9N7V231"/>
<keyword evidence="2" id="KW-1185">Reference proteome</keyword>
<name>A0A9N7V231_PLEPL</name>
<reference evidence="1" key="1">
    <citation type="submission" date="2020-03" db="EMBL/GenBank/DDBJ databases">
        <authorList>
            <person name="Weist P."/>
        </authorList>
    </citation>
    <scope>NUCLEOTIDE SEQUENCE</scope>
</reference>
<sequence>MRTQQRLAPNYCEAVGKPSGVPPDTGAERNKGLLNFGRENILLQAQESPPGGGKMFWECLGTPADFQAQPTQRPRTGTCSPVEHHRLSFQIHSGVTAVHPCRRDEAEFHSKSKRRIRPFARILGFNETFTGLPEIRTPRASNTAEVTRRFATSGFRLRPCATVFKRREQRLQLIVTV</sequence>
<dbReference type="Proteomes" id="UP001153269">
    <property type="component" value="Unassembled WGS sequence"/>
</dbReference>